<dbReference type="Pfam" id="PF07715">
    <property type="entry name" value="Plug"/>
    <property type="match status" value="1"/>
</dbReference>
<keyword evidence="8 15" id="KW-0675">Receptor</keyword>
<organism evidence="15 16">
    <name type="scientific">Chitinophaga nivalis</name>
    <dbReference type="NCBI Taxonomy" id="2991709"/>
    <lineage>
        <taxon>Bacteria</taxon>
        <taxon>Pseudomonadati</taxon>
        <taxon>Bacteroidota</taxon>
        <taxon>Chitinophagia</taxon>
        <taxon>Chitinophagales</taxon>
        <taxon>Chitinophagaceae</taxon>
        <taxon>Chitinophaga</taxon>
    </lineage>
</organism>
<dbReference type="PANTHER" id="PTHR30069">
    <property type="entry name" value="TONB-DEPENDENT OUTER MEMBRANE RECEPTOR"/>
    <property type="match status" value="1"/>
</dbReference>
<comment type="caution">
    <text evidence="15">The sequence shown here is derived from an EMBL/GenBank/DDBJ whole genome shotgun (WGS) entry which is preliminary data.</text>
</comment>
<comment type="similarity">
    <text evidence="2 10 11">Belongs to the TonB-dependent receptor family.</text>
</comment>
<evidence type="ECO:0000256" key="10">
    <source>
        <dbReference type="PROSITE-ProRule" id="PRU01360"/>
    </source>
</evidence>
<evidence type="ECO:0000313" key="15">
    <source>
        <dbReference type="EMBL" id="MCW3486077.1"/>
    </source>
</evidence>
<evidence type="ECO:0000256" key="2">
    <source>
        <dbReference type="ARBA" id="ARBA00009810"/>
    </source>
</evidence>
<gene>
    <name evidence="15" type="ORF">OL497_19405</name>
</gene>
<dbReference type="CDD" id="cd01347">
    <property type="entry name" value="ligand_gated_channel"/>
    <property type="match status" value="1"/>
</dbReference>
<reference evidence="15 16" key="1">
    <citation type="submission" date="2022-10" db="EMBL/GenBank/DDBJ databases">
        <title>Chitinophaga nivalis PC15 sp. nov., isolated from Pyeongchang county, South Korea.</title>
        <authorList>
            <person name="Trinh H.N."/>
        </authorList>
    </citation>
    <scope>NUCLEOTIDE SEQUENCE [LARGE SCALE GENOMIC DNA]</scope>
    <source>
        <strain evidence="15 16">PC14</strain>
    </source>
</reference>
<dbReference type="Proteomes" id="UP001207742">
    <property type="component" value="Unassembled WGS sequence"/>
</dbReference>
<comment type="subcellular location">
    <subcellularLocation>
        <location evidence="1 10">Cell outer membrane</location>
        <topology evidence="1 10">Multi-pass membrane protein</topology>
    </subcellularLocation>
</comment>
<evidence type="ECO:0000256" key="9">
    <source>
        <dbReference type="ARBA" id="ARBA00023237"/>
    </source>
</evidence>
<dbReference type="SUPFAM" id="SSF49464">
    <property type="entry name" value="Carboxypeptidase regulatory domain-like"/>
    <property type="match status" value="1"/>
</dbReference>
<evidence type="ECO:0000256" key="4">
    <source>
        <dbReference type="ARBA" id="ARBA00022452"/>
    </source>
</evidence>
<evidence type="ECO:0000259" key="14">
    <source>
        <dbReference type="Pfam" id="PF07715"/>
    </source>
</evidence>
<dbReference type="Pfam" id="PF13715">
    <property type="entry name" value="CarbopepD_reg_2"/>
    <property type="match status" value="1"/>
</dbReference>
<dbReference type="Gene3D" id="2.60.40.1120">
    <property type="entry name" value="Carboxypeptidase-like, regulatory domain"/>
    <property type="match status" value="1"/>
</dbReference>
<dbReference type="Gene3D" id="2.170.130.10">
    <property type="entry name" value="TonB-dependent receptor, plug domain"/>
    <property type="match status" value="1"/>
</dbReference>
<dbReference type="InterPro" id="IPR010105">
    <property type="entry name" value="TonB_sidphr_rcpt"/>
</dbReference>
<feature type="domain" description="TonB-dependent receptor-like beta-barrel" evidence="13">
    <location>
        <begin position="321"/>
        <end position="781"/>
    </location>
</feature>
<keyword evidence="5 10" id="KW-0812">Transmembrane</keyword>
<keyword evidence="12" id="KW-0732">Signal</keyword>
<feature type="signal peptide" evidence="12">
    <location>
        <begin position="1"/>
        <end position="25"/>
    </location>
</feature>
<keyword evidence="7 10" id="KW-0472">Membrane</keyword>
<evidence type="ECO:0000256" key="8">
    <source>
        <dbReference type="ARBA" id="ARBA00023170"/>
    </source>
</evidence>
<dbReference type="InterPro" id="IPR012910">
    <property type="entry name" value="Plug_dom"/>
</dbReference>
<dbReference type="InterPro" id="IPR037066">
    <property type="entry name" value="Plug_dom_sf"/>
</dbReference>
<evidence type="ECO:0000256" key="12">
    <source>
        <dbReference type="SAM" id="SignalP"/>
    </source>
</evidence>
<dbReference type="InterPro" id="IPR008969">
    <property type="entry name" value="CarboxyPept-like_regulatory"/>
</dbReference>
<evidence type="ECO:0000259" key="13">
    <source>
        <dbReference type="Pfam" id="PF00593"/>
    </source>
</evidence>
<evidence type="ECO:0000256" key="5">
    <source>
        <dbReference type="ARBA" id="ARBA00022692"/>
    </source>
</evidence>
<feature type="chain" id="PRO_5047490758" evidence="12">
    <location>
        <begin position="26"/>
        <end position="824"/>
    </location>
</feature>
<dbReference type="EMBL" id="JAPDNS010000002">
    <property type="protein sequence ID" value="MCW3486077.1"/>
    <property type="molecule type" value="Genomic_DNA"/>
</dbReference>
<dbReference type="PROSITE" id="PS52016">
    <property type="entry name" value="TONB_DEPENDENT_REC_3"/>
    <property type="match status" value="1"/>
</dbReference>
<keyword evidence="9 10" id="KW-0998">Cell outer membrane</keyword>
<dbReference type="InterPro" id="IPR036942">
    <property type="entry name" value="Beta-barrel_TonB_sf"/>
</dbReference>
<evidence type="ECO:0000313" key="16">
    <source>
        <dbReference type="Proteomes" id="UP001207742"/>
    </source>
</evidence>
<sequence length="824" mass="90024">MNGFFTRKGLWLLALLVLPFALAKAAVSEENGTITGSVTNTGQPLAGVTISIAGHNKAVRTNDKGSYQLSVKPGQYKVVASYIGFITQQKEITVTSGQATNVDFALEINTSQLRDVVVVSSRTPQQISNIPGTVWVIDSTRLQSQIKAGVTFKEALGILIPGIDLGGQGRTNTGQNLRGREVLVMIDGVSLNSTRGVSRQFDAIDPFNIEKIEVLSGASAIYGGGASGGIVNIITKKGTRHGVAFETEIGGRSGLGHSDDHDLRIAQSVSAGNEKINGRIGTAFQKNGAAYDANSQQIKTDITQTDLQYNRSIDLFANGNWRINAKQSLRVAAQYYDSRFDGNKGLYLGPDLSGAFKNKPELIAVKEGWESDVNPASKRAMGNLNYHISDVLGHQDIYVQAFGRSERFNFYPFPGTLSYVDAAGAKKGIPNMGASSQNTDLYGFKLVLAKKWRTVHVNYGIDGDHENFESRQTYFDPATSYASGGLVNKTLVVAGRYPHIGINSIAGFAQAGWDILPRLSLSAGIRQQRIQVKVDDFVDYRQQALMAMGVGTTADAVPGGEKSYNVTSFNGGLVFKATDHMQTWLNFSEGFSLADPAKYYGTGSYKLQGQHWALQNGASVGTSPLSGIKTHQFEAGWRWKQHGWNAQTALFYTRSNKNIQYVPATLTLLLIDQPRRNYGIEGAVSYDFNNGIEAGTNFLFIKSENKNNGSWQKQTVTDASPSKVVSFAGWHNNRFNVRLQDVQSFRLTDDAGNQLSDYNTLDLIAAVKLPFGKLTAGVQNLLNRDYQSIWSQRAQVYYKALSSAATYEFMGRGRTYSLTYTISY</sequence>
<feature type="domain" description="TonB-dependent receptor plug" evidence="14">
    <location>
        <begin position="128"/>
        <end position="230"/>
    </location>
</feature>
<evidence type="ECO:0000256" key="1">
    <source>
        <dbReference type="ARBA" id="ARBA00004571"/>
    </source>
</evidence>
<evidence type="ECO:0000256" key="3">
    <source>
        <dbReference type="ARBA" id="ARBA00022448"/>
    </source>
</evidence>
<keyword evidence="16" id="KW-1185">Reference proteome</keyword>
<dbReference type="InterPro" id="IPR000531">
    <property type="entry name" value="Beta-barrel_TonB"/>
</dbReference>
<accession>A0ABT3IQ44</accession>
<keyword evidence="6 11" id="KW-0798">TonB box</keyword>
<evidence type="ECO:0000256" key="7">
    <source>
        <dbReference type="ARBA" id="ARBA00023136"/>
    </source>
</evidence>
<dbReference type="PANTHER" id="PTHR30069:SF42">
    <property type="entry name" value="FERRIC AEROBACTIN RECEPTOR"/>
    <property type="match status" value="1"/>
</dbReference>
<keyword evidence="4 10" id="KW-1134">Transmembrane beta strand</keyword>
<keyword evidence="3 10" id="KW-0813">Transport</keyword>
<dbReference type="SUPFAM" id="SSF56935">
    <property type="entry name" value="Porins"/>
    <property type="match status" value="1"/>
</dbReference>
<dbReference type="InterPro" id="IPR039426">
    <property type="entry name" value="TonB-dep_rcpt-like"/>
</dbReference>
<proteinExistence type="inferred from homology"/>
<dbReference type="Pfam" id="PF00593">
    <property type="entry name" value="TonB_dep_Rec_b-barrel"/>
    <property type="match status" value="1"/>
</dbReference>
<name>A0ABT3IQ44_9BACT</name>
<evidence type="ECO:0000256" key="6">
    <source>
        <dbReference type="ARBA" id="ARBA00023077"/>
    </source>
</evidence>
<dbReference type="Gene3D" id="2.40.170.20">
    <property type="entry name" value="TonB-dependent receptor, beta-barrel domain"/>
    <property type="match status" value="1"/>
</dbReference>
<dbReference type="NCBIfam" id="TIGR01783">
    <property type="entry name" value="TonB-siderophor"/>
    <property type="match status" value="1"/>
</dbReference>
<evidence type="ECO:0000256" key="11">
    <source>
        <dbReference type="RuleBase" id="RU003357"/>
    </source>
</evidence>
<protein>
    <submittedName>
        <fullName evidence="15">TonB-dependent receptor</fullName>
    </submittedName>
</protein>
<dbReference type="RefSeq" id="WP_264732891.1">
    <property type="nucleotide sequence ID" value="NZ_JAPDNR010000001.1"/>
</dbReference>